<dbReference type="Proteomes" id="UP000735302">
    <property type="component" value="Unassembled WGS sequence"/>
</dbReference>
<organism evidence="1 2">
    <name type="scientific">Plakobranchus ocellatus</name>
    <dbReference type="NCBI Taxonomy" id="259542"/>
    <lineage>
        <taxon>Eukaryota</taxon>
        <taxon>Metazoa</taxon>
        <taxon>Spiralia</taxon>
        <taxon>Lophotrochozoa</taxon>
        <taxon>Mollusca</taxon>
        <taxon>Gastropoda</taxon>
        <taxon>Heterobranchia</taxon>
        <taxon>Euthyneura</taxon>
        <taxon>Panpulmonata</taxon>
        <taxon>Sacoglossa</taxon>
        <taxon>Placobranchoidea</taxon>
        <taxon>Plakobranchidae</taxon>
        <taxon>Plakobranchus</taxon>
    </lineage>
</organism>
<dbReference type="EMBL" id="BLXT01002155">
    <property type="protein sequence ID" value="GFN91678.1"/>
    <property type="molecule type" value="Genomic_DNA"/>
</dbReference>
<comment type="caution">
    <text evidence="1">The sequence shown here is derived from an EMBL/GenBank/DDBJ whole genome shotgun (WGS) entry which is preliminary data.</text>
</comment>
<reference evidence="1 2" key="1">
    <citation type="journal article" date="2021" name="Elife">
        <title>Chloroplast acquisition without the gene transfer in kleptoplastic sea slugs, Plakobranchus ocellatus.</title>
        <authorList>
            <person name="Maeda T."/>
            <person name="Takahashi S."/>
            <person name="Yoshida T."/>
            <person name="Shimamura S."/>
            <person name="Takaki Y."/>
            <person name="Nagai Y."/>
            <person name="Toyoda A."/>
            <person name="Suzuki Y."/>
            <person name="Arimoto A."/>
            <person name="Ishii H."/>
            <person name="Satoh N."/>
            <person name="Nishiyama T."/>
            <person name="Hasebe M."/>
            <person name="Maruyama T."/>
            <person name="Minagawa J."/>
            <person name="Obokata J."/>
            <person name="Shigenobu S."/>
        </authorList>
    </citation>
    <scope>NUCLEOTIDE SEQUENCE [LARGE SCALE GENOMIC DNA]</scope>
</reference>
<name>A0AAV3Z8N8_9GAST</name>
<keyword evidence="2" id="KW-1185">Reference proteome</keyword>
<dbReference type="AlphaFoldDB" id="A0AAV3Z8N8"/>
<accession>A0AAV3Z8N8</accession>
<proteinExistence type="predicted"/>
<gene>
    <name evidence="1" type="ORF">PoB_001818400</name>
</gene>
<evidence type="ECO:0000313" key="2">
    <source>
        <dbReference type="Proteomes" id="UP000735302"/>
    </source>
</evidence>
<evidence type="ECO:0000313" key="1">
    <source>
        <dbReference type="EMBL" id="GFN91678.1"/>
    </source>
</evidence>
<protein>
    <submittedName>
        <fullName evidence="1">Uncharacterized protein</fullName>
    </submittedName>
</protein>
<sequence length="73" mass="7562">MTTVTTQQPHQLGTPPVPVDRDKRVIIKSSPEPGEGPAGIWALVHGISSPACVAKTGGQEHLSCHGPSLSILS</sequence>